<evidence type="ECO:0000256" key="7">
    <source>
        <dbReference type="ARBA" id="ARBA00024739"/>
    </source>
</evidence>
<dbReference type="Proteomes" id="UP000295530">
    <property type="component" value="Unassembled WGS sequence"/>
</dbReference>
<evidence type="ECO:0000256" key="1">
    <source>
        <dbReference type="ARBA" id="ARBA00005322"/>
    </source>
</evidence>
<evidence type="ECO:0000256" key="9">
    <source>
        <dbReference type="SAM" id="MobiDB-lite"/>
    </source>
</evidence>
<dbReference type="InterPro" id="IPR031316">
    <property type="entry name" value="FlgM_C"/>
</dbReference>
<proteinExistence type="inferred from homology"/>
<dbReference type="Pfam" id="PF04316">
    <property type="entry name" value="FlgM"/>
    <property type="match status" value="1"/>
</dbReference>
<name>A0A4R6ENA5_SCAGO</name>
<evidence type="ECO:0000313" key="11">
    <source>
        <dbReference type="EMBL" id="TDN59443.1"/>
    </source>
</evidence>
<dbReference type="AlphaFoldDB" id="A0A4R6ENA5"/>
<dbReference type="SUPFAM" id="SSF101498">
    <property type="entry name" value="Anti-sigma factor FlgM"/>
    <property type="match status" value="1"/>
</dbReference>
<evidence type="ECO:0000256" key="3">
    <source>
        <dbReference type="ARBA" id="ARBA00022491"/>
    </source>
</evidence>
<accession>A0A4R6ENA5</accession>
<comment type="function">
    <text evidence="7">Responsible for the coupling of flagellin expression to flagellar assembly by preventing expression of the flagellin genes when a component of the middle class of proteins is defective. It negatively regulates flagellar genes by inhibiting the activity of FliA by directly binding to FliA.</text>
</comment>
<comment type="similarity">
    <text evidence="1">Belongs to the FlgM family.</text>
</comment>
<dbReference type="EMBL" id="SNVX01000004">
    <property type="protein sequence ID" value="TDN59443.1"/>
    <property type="molecule type" value="Genomic_DNA"/>
</dbReference>
<dbReference type="RefSeq" id="WP_133460892.1">
    <property type="nucleotide sequence ID" value="NZ_SNVX01000004.1"/>
</dbReference>
<evidence type="ECO:0000256" key="4">
    <source>
        <dbReference type="ARBA" id="ARBA00022795"/>
    </source>
</evidence>
<keyword evidence="5" id="KW-0805">Transcription regulation</keyword>
<reference evidence="11 12" key="1">
    <citation type="submission" date="2019-03" db="EMBL/GenBank/DDBJ databases">
        <title>Genomic analyses of the natural microbiome of Caenorhabditis elegans.</title>
        <authorList>
            <person name="Samuel B."/>
        </authorList>
    </citation>
    <scope>NUCLEOTIDE SEQUENCE [LARGE SCALE GENOMIC DNA]</scope>
    <source>
        <strain evidence="11 12">BIGb0156</strain>
    </source>
</reference>
<feature type="compositionally biased region" description="Polar residues" evidence="9">
    <location>
        <begin position="25"/>
        <end position="36"/>
    </location>
</feature>
<keyword evidence="3" id="KW-0678">Repressor</keyword>
<protein>
    <recommendedName>
        <fullName evidence="2">Negative regulator of flagellin synthesis</fullName>
    </recommendedName>
    <alternativeName>
        <fullName evidence="8">Anti-sigma-28 factor</fullName>
    </alternativeName>
</protein>
<sequence>MSIDSTQPTTPISGIASATEMRTRTAPQDNSPTQGNAGEESKTAVTLSALTRQIQSDDNRDVNYARVAEIRAALAAGELPLEPEKIAQALVQEMFQFH</sequence>
<dbReference type="NCBIfam" id="TIGR03824">
    <property type="entry name" value="FlgM_jcvi"/>
    <property type="match status" value="1"/>
</dbReference>
<gene>
    <name evidence="11" type="ORF">EC847_10444</name>
</gene>
<evidence type="ECO:0000313" key="12">
    <source>
        <dbReference type="Proteomes" id="UP000295530"/>
    </source>
</evidence>
<dbReference type="OrthoDB" id="6612705at2"/>
<evidence type="ECO:0000256" key="6">
    <source>
        <dbReference type="ARBA" id="ARBA00023163"/>
    </source>
</evidence>
<evidence type="ECO:0000256" key="2">
    <source>
        <dbReference type="ARBA" id="ARBA00017823"/>
    </source>
</evidence>
<dbReference type="InterPro" id="IPR007412">
    <property type="entry name" value="FlgM"/>
</dbReference>
<evidence type="ECO:0000256" key="5">
    <source>
        <dbReference type="ARBA" id="ARBA00023015"/>
    </source>
</evidence>
<organism evidence="11 12">
    <name type="scientific">Scandinavium goeteborgense</name>
    <dbReference type="NCBI Taxonomy" id="1851514"/>
    <lineage>
        <taxon>Bacteria</taxon>
        <taxon>Pseudomonadati</taxon>
        <taxon>Pseudomonadota</taxon>
        <taxon>Gammaproteobacteria</taxon>
        <taxon>Enterobacterales</taxon>
        <taxon>Enterobacteriaceae</taxon>
        <taxon>Scandinavium</taxon>
    </lineage>
</organism>
<keyword evidence="6" id="KW-0804">Transcription</keyword>
<dbReference type="GO" id="GO:0045892">
    <property type="term" value="P:negative regulation of DNA-templated transcription"/>
    <property type="evidence" value="ECO:0007669"/>
    <property type="project" value="InterPro"/>
</dbReference>
<feature type="compositionally biased region" description="Polar residues" evidence="9">
    <location>
        <begin position="1"/>
        <end position="12"/>
    </location>
</feature>
<dbReference type="GO" id="GO:0044781">
    <property type="term" value="P:bacterial-type flagellum organization"/>
    <property type="evidence" value="ECO:0007669"/>
    <property type="project" value="UniProtKB-KW"/>
</dbReference>
<evidence type="ECO:0000256" key="8">
    <source>
        <dbReference type="ARBA" id="ARBA00030117"/>
    </source>
</evidence>
<feature type="domain" description="Anti-sigma-28 factor FlgM C-terminal" evidence="10">
    <location>
        <begin position="44"/>
        <end position="91"/>
    </location>
</feature>
<feature type="region of interest" description="Disordered" evidence="9">
    <location>
        <begin position="1"/>
        <end position="44"/>
    </location>
</feature>
<evidence type="ECO:0000259" key="10">
    <source>
        <dbReference type="Pfam" id="PF04316"/>
    </source>
</evidence>
<dbReference type="InterPro" id="IPR035890">
    <property type="entry name" value="Anti-sigma-28_factor_FlgM_sf"/>
</dbReference>
<comment type="caution">
    <text evidence="11">The sequence shown here is derived from an EMBL/GenBank/DDBJ whole genome shotgun (WGS) entry which is preliminary data.</text>
</comment>
<keyword evidence="12" id="KW-1185">Reference proteome</keyword>
<keyword evidence="4" id="KW-1005">Bacterial flagellum biogenesis</keyword>